<dbReference type="PROSITE" id="PS50088">
    <property type="entry name" value="ANK_REPEAT"/>
    <property type="match status" value="1"/>
</dbReference>
<dbReference type="InterPro" id="IPR036770">
    <property type="entry name" value="Ankyrin_rpt-contain_sf"/>
</dbReference>
<name>A0AA36IYE2_9DINO</name>
<evidence type="ECO:0000256" key="2">
    <source>
        <dbReference type="SAM" id="MobiDB-lite"/>
    </source>
</evidence>
<feature type="repeat" description="ANK" evidence="1">
    <location>
        <begin position="156"/>
        <end position="177"/>
    </location>
</feature>
<dbReference type="Pfam" id="PF12796">
    <property type="entry name" value="Ank_2"/>
    <property type="match status" value="1"/>
</dbReference>
<evidence type="ECO:0000313" key="4">
    <source>
        <dbReference type="Proteomes" id="UP001178507"/>
    </source>
</evidence>
<dbReference type="EMBL" id="CAUJNA010003225">
    <property type="protein sequence ID" value="CAJ1396272.1"/>
    <property type="molecule type" value="Genomic_DNA"/>
</dbReference>
<dbReference type="AlphaFoldDB" id="A0AA36IYE2"/>
<proteinExistence type="predicted"/>
<dbReference type="PROSITE" id="PS50297">
    <property type="entry name" value="ANK_REP_REGION"/>
    <property type="match status" value="1"/>
</dbReference>
<dbReference type="SUPFAM" id="SSF48403">
    <property type="entry name" value="Ankyrin repeat"/>
    <property type="match status" value="1"/>
</dbReference>
<keyword evidence="1" id="KW-0040">ANK repeat</keyword>
<accession>A0AA36IYE2</accession>
<sequence>MGCVRRVTGEALMNEEEFATWEKQSELREVGKPFIDVLRRELASQLRVRNFRRLALVYGERVLARQDPWMTAELVVVVRPYVNAQTGAGEGEVTQLLMAARDGDAARLVALLDSPQDPNISDDSGNAALHVASECGYADLVFPFQSLLLNAQANYNGDAPIHKAAHQGHKEVLRILIPGNQVVFGIFMGTRLVACAGVPLTKDLPFGGDLWDDDMDLIGEVAGGAFENQGPRLALNSQEIFQTIRFRAAGRGTEYYRAVEQWKLQIAAFMPQSEAAIMQYTSLQREEEAEHLDLQKVIYQKRKLLADFESTGVDAIYDGDAQDELDFGDAARDGGAEDGDAEGDTENPEAAATSSLAAKGRQTTYWDLRDLAIAADGATDRDSFANHFLGEIILDIPAHQVGDISLYDTDKRSLVNVKSIQEYVNQRRTRCRRPRQNKLLRDQLQETRSWLQLCGPWQLRLRCATYATILPLHLQSWAVPSLVKVVNQKVDGKCRGGHIVVIAINEQNVHWW</sequence>
<keyword evidence="4" id="KW-1185">Reference proteome</keyword>
<dbReference type="Proteomes" id="UP001178507">
    <property type="component" value="Unassembled WGS sequence"/>
</dbReference>
<protein>
    <submittedName>
        <fullName evidence="3">Uncharacterized protein</fullName>
    </submittedName>
</protein>
<feature type="compositionally biased region" description="Acidic residues" evidence="2">
    <location>
        <begin position="336"/>
        <end position="347"/>
    </location>
</feature>
<dbReference type="InterPro" id="IPR002110">
    <property type="entry name" value="Ankyrin_rpt"/>
</dbReference>
<gene>
    <name evidence="3" type="ORF">EVOR1521_LOCUS20530</name>
</gene>
<feature type="region of interest" description="Disordered" evidence="2">
    <location>
        <begin position="327"/>
        <end position="356"/>
    </location>
</feature>
<reference evidence="3" key="1">
    <citation type="submission" date="2023-08" db="EMBL/GenBank/DDBJ databases">
        <authorList>
            <person name="Chen Y."/>
            <person name="Shah S."/>
            <person name="Dougan E. K."/>
            <person name="Thang M."/>
            <person name="Chan C."/>
        </authorList>
    </citation>
    <scope>NUCLEOTIDE SEQUENCE</scope>
</reference>
<evidence type="ECO:0000256" key="1">
    <source>
        <dbReference type="PROSITE-ProRule" id="PRU00023"/>
    </source>
</evidence>
<evidence type="ECO:0000313" key="3">
    <source>
        <dbReference type="EMBL" id="CAJ1396272.1"/>
    </source>
</evidence>
<comment type="caution">
    <text evidence="3">The sequence shown here is derived from an EMBL/GenBank/DDBJ whole genome shotgun (WGS) entry which is preliminary data.</text>
</comment>
<dbReference type="Gene3D" id="1.25.40.20">
    <property type="entry name" value="Ankyrin repeat-containing domain"/>
    <property type="match status" value="1"/>
</dbReference>
<organism evidence="3 4">
    <name type="scientific">Effrenium voratum</name>
    <dbReference type="NCBI Taxonomy" id="2562239"/>
    <lineage>
        <taxon>Eukaryota</taxon>
        <taxon>Sar</taxon>
        <taxon>Alveolata</taxon>
        <taxon>Dinophyceae</taxon>
        <taxon>Suessiales</taxon>
        <taxon>Symbiodiniaceae</taxon>
        <taxon>Effrenium</taxon>
    </lineage>
</organism>